<organism evidence="1 2">
    <name type="scientific">Paractinoplanes deccanensis</name>
    <dbReference type="NCBI Taxonomy" id="113561"/>
    <lineage>
        <taxon>Bacteria</taxon>
        <taxon>Bacillati</taxon>
        <taxon>Actinomycetota</taxon>
        <taxon>Actinomycetes</taxon>
        <taxon>Micromonosporales</taxon>
        <taxon>Micromonosporaceae</taxon>
        <taxon>Paractinoplanes</taxon>
    </lineage>
</organism>
<gene>
    <name evidence="1" type="ORF">Ade02nite_71580</name>
</gene>
<keyword evidence="2" id="KW-1185">Reference proteome</keyword>
<evidence type="ECO:0000313" key="1">
    <source>
        <dbReference type="EMBL" id="GID78517.1"/>
    </source>
</evidence>
<dbReference type="RefSeq" id="WP_203773490.1">
    <property type="nucleotide sequence ID" value="NZ_BAAABO010000038.1"/>
</dbReference>
<evidence type="ECO:0008006" key="3">
    <source>
        <dbReference type="Google" id="ProtNLM"/>
    </source>
</evidence>
<dbReference type="Proteomes" id="UP000609879">
    <property type="component" value="Unassembled WGS sequence"/>
</dbReference>
<dbReference type="InterPro" id="IPR027266">
    <property type="entry name" value="TrmE/GcvT-like"/>
</dbReference>
<reference evidence="1 2" key="1">
    <citation type="submission" date="2021-01" db="EMBL/GenBank/DDBJ databases">
        <title>Whole genome shotgun sequence of Actinoplanes deccanensis NBRC 13994.</title>
        <authorList>
            <person name="Komaki H."/>
            <person name="Tamura T."/>
        </authorList>
    </citation>
    <scope>NUCLEOTIDE SEQUENCE [LARGE SCALE GENOMIC DNA]</scope>
    <source>
        <strain evidence="1 2">NBRC 13994</strain>
    </source>
</reference>
<sequence length="206" mass="23178">MCGTTNPPYEAGDRVRCRDTKDKCSWDHLLWSLQRIAGKRGATGQKGLFAARRSARLHHRLGRERLDPLTHPRHPHRPHHGRLVHLDHDFIGRDALVKAKDNVRYAKVTLVFANDDVRRVLGDDFVLSSARQRIETGEGSIGTTYHTASQHPYAVPALSLVAPEHATPGTRVSVVWGDQAGSDLPRIRATVQPAPYNEHARTEYRR</sequence>
<protein>
    <recommendedName>
        <fullName evidence="3">Glycine cleavage T-protein C-terminal barrel domain-containing protein</fullName>
    </recommendedName>
</protein>
<accession>A0ABQ3YET2</accession>
<dbReference type="EMBL" id="BOMI01000146">
    <property type="protein sequence ID" value="GID78517.1"/>
    <property type="molecule type" value="Genomic_DNA"/>
</dbReference>
<name>A0ABQ3YET2_9ACTN</name>
<comment type="caution">
    <text evidence="1">The sequence shown here is derived from an EMBL/GenBank/DDBJ whole genome shotgun (WGS) entry which is preliminary data.</text>
</comment>
<dbReference type="Gene3D" id="3.30.1360.120">
    <property type="entry name" value="Probable tRNA modification gtpase trme, domain 1"/>
    <property type="match status" value="1"/>
</dbReference>
<evidence type="ECO:0000313" key="2">
    <source>
        <dbReference type="Proteomes" id="UP000609879"/>
    </source>
</evidence>
<proteinExistence type="predicted"/>